<keyword evidence="1" id="KW-0472">Membrane</keyword>
<dbReference type="EMBL" id="UYRU01052097">
    <property type="protein sequence ID" value="VDN11722.1"/>
    <property type="molecule type" value="Genomic_DNA"/>
</dbReference>
<sequence length="135" mass="15160">MRSISAEDQKINTIRALADLFTCPLTSFPISVGLFCDEPIHGPNGTLSRLEGEIEALVQLQTQYKLNTNAALLYSPAILILLLAYVLGIFLTWQVGVLIGVLGLLIQFVFLGRYSHLSWKVFMDDLPFYRGLQYH</sequence>
<feature type="transmembrane region" description="Helical" evidence="1">
    <location>
        <begin position="97"/>
        <end position="114"/>
    </location>
</feature>
<evidence type="ECO:0000313" key="2">
    <source>
        <dbReference type="EMBL" id="VDN11722.1"/>
    </source>
</evidence>
<evidence type="ECO:0000256" key="1">
    <source>
        <dbReference type="SAM" id="Phobius"/>
    </source>
</evidence>
<reference evidence="2 3" key="1">
    <citation type="submission" date="2018-11" db="EMBL/GenBank/DDBJ databases">
        <authorList>
            <consortium name="Pathogen Informatics"/>
        </authorList>
    </citation>
    <scope>NUCLEOTIDE SEQUENCE [LARGE SCALE GENOMIC DNA]</scope>
</reference>
<accession>A0A3P7NTF5</accession>
<feature type="transmembrane region" description="Helical" evidence="1">
    <location>
        <begin position="71"/>
        <end position="91"/>
    </location>
</feature>
<keyword evidence="1" id="KW-1133">Transmembrane helix</keyword>
<organism evidence="2 3">
    <name type="scientific">Dibothriocephalus latus</name>
    <name type="common">Fish tapeworm</name>
    <name type="synonym">Diphyllobothrium latum</name>
    <dbReference type="NCBI Taxonomy" id="60516"/>
    <lineage>
        <taxon>Eukaryota</taxon>
        <taxon>Metazoa</taxon>
        <taxon>Spiralia</taxon>
        <taxon>Lophotrochozoa</taxon>
        <taxon>Platyhelminthes</taxon>
        <taxon>Cestoda</taxon>
        <taxon>Eucestoda</taxon>
        <taxon>Diphyllobothriidea</taxon>
        <taxon>Diphyllobothriidae</taxon>
        <taxon>Dibothriocephalus</taxon>
    </lineage>
</organism>
<proteinExistence type="predicted"/>
<dbReference type="Proteomes" id="UP000281553">
    <property type="component" value="Unassembled WGS sequence"/>
</dbReference>
<protein>
    <submittedName>
        <fullName evidence="2">Uncharacterized protein</fullName>
    </submittedName>
</protein>
<dbReference type="OrthoDB" id="6280235at2759"/>
<keyword evidence="1" id="KW-0812">Transmembrane</keyword>
<name>A0A3P7NTF5_DIBLA</name>
<gene>
    <name evidence="2" type="ORF">DILT_LOCUS7553</name>
</gene>
<evidence type="ECO:0000313" key="3">
    <source>
        <dbReference type="Proteomes" id="UP000281553"/>
    </source>
</evidence>
<keyword evidence="3" id="KW-1185">Reference proteome</keyword>
<dbReference type="AlphaFoldDB" id="A0A3P7NTF5"/>